<dbReference type="RefSeq" id="WP_113805145.1">
    <property type="nucleotide sequence ID" value="NZ_QOCW01000005.1"/>
</dbReference>
<evidence type="ECO:0000313" key="2">
    <source>
        <dbReference type="Proteomes" id="UP000253314"/>
    </source>
</evidence>
<dbReference type="AlphaFoldDB" id="A0A366XV26"/>
<reference evidence="1 2" key="1">
    <citation type="submission" date="2018-07" db="EMBL/GenBank/DDBJ databases">
        <title>Lottiidibacillus patelloidae gen. nov., sp. nov., isolated from the intestinal tract of a marine limpet and the reclassification of B. taeanensis BH030017T, B. algicola KMM 3737T and B. hwajinpoensis SW-72T as genus Lottiidibacillus.</title>
        <authorList>
            <person name="Liu R."/>
            <person name="Huang Z."/>
        </authorList>
    </citation>
    <scope>NUCLEOTIDE SEQUENCE [LARGE SCALE GENOMIC DNA]</scope>
    <source>
        <strain evidence="1 2">BH030017</strain>
    </source>
</reference>
<accession>A0A366XV26</accession>
<sequence length="118" mass="13809">MKFENIGFEGKVVEFSLLEHIMESIRFVRAGQWDYERITYDFKFEDMTTGSVYYLRVPCAAVEGVVEQPHAQIKLGSPYVGKHYYPHGVEYDEDFPSNIVNTCKQKLNQLYEEIQKAE</sequence>
<protein>
    <recommendedName>
        <fullName evidence="3">YugN-like family protein</fullName>
    </recommendedName>
</protein>
<dbReference type="Proteomes" id="UP000253314">
    <property type="component" value="Unassembled WGS sequence"/>
</dbReference>
<dbReference type="InterPro" id="IPR014967">
    <property type="entry name" value="Uncharacterised_YugN-like"/>
</dbReference>
<dbReference type="EMBL" id="QOCW01000005">
    <property type="protein sequence ID" value="RBW70240.1"/>
    <property type="molecule type" value="Genomic_DNA"/>
</dbReference>
<dbReference type="Pfam" id="PF08868">
    <property type="entry name" value="YugN"/>
    <property type="match status" value="1"/>
</dbReference>
<gene>
    <name evidence="1" type="ORF">DS031_06620</name>
</gene>
<comment type="caution">
    <text evidence="1">The sequence shown here is derived from an EMBL/GenBank/DDBJ whole genome shotgun (WGS) entry which is preliminary data.</text>
</comment>
<proteinExistence type="predicted"/>
<dbReference type="Gene3D" id="3.30.310.100">
    <property type="entry name" value="YugN-like"/>
    <property type="match status" value="1"/>
</dbReference>
<name>A0A366XV26_9BACI</name>
<dbReference type="InterPro" id="IPR036491">
    <property type="entry name" value="YugN-like_sf"/>
</dbReference>
<keyword evidence="2" id="KW-1185">Reference proteome</keyword>
<evidence type="ECO:0000313" key="1">
    <source>
        <dbReference type="EMBL" id="RBW70240.1"/>
    </source>
</evidence>
<dbReference type="OrthoDB" id="2679642at2"/>
<dbReference type="SUPFAM" id="SSF160755">
    <property type="entry name" value="YugN-like"/>
    <property type="match status" value="1"/>
</dbReference>
<organism evidence="1 2">
    <name type="scientific">Bacillus taeanensis</name>
    <dbReference type="NCBI Taxonomy" id="273032"/>
    <lineage>
        <taxon>Bacteria</taxon>
        <taxon>Bacillati</taxon>
        <taxon>Bacillota</taxon>
        <taxon>Bacilli</taxon>
        <taxon>Bacillales</taxon>
        <taxon>Bacillaceae</taxon>
        <taxon>Bacillus</taxon>
    </lineage>
</organism>
<evidence type="ECO:0008006" key="3">
    <source>
        <dbReference type="Google" id="ProtNLM"/>
    </source>
</evidence>